<gene>
    <name evidence="2" type="ORF">K452DRAFT_317034</name>
</gene>
<keyword evidence="3" id="KW-1185">Reference proteome</keyword>
<keyword evidence="1" id="KW-0732">Signal</keyword>
<evidence type="ECO:0000313" key="3">
    <source>
        <dbReference type="Proteomes" id="UP000799438"/>
    </source>
</evidence>
<evidence type="ECO:0008006" key="4">
    <source>
        <dbReference type="Google" id="ProtNLM"/>
    </source>
</evidence>
<evidence type="ECO:0000313" key="2">
    <source>
        <dbReference type="EMBL" id="KAF2143545.1"/>
    </source>
</evidence>
<proteinExistence type="predicted"/>
<dbReference type="GeneID" id="54301520"/>
<dbReference type="RefSeq" id="XP_033399257.1">
    <property type="nucleotide sequence ID" value="XM_033544024.1"/>
</dbReference>
<dbReference type="AlphaFoldDB" id="A0A6A6BJP0"/>
<organism evidence="2 3">
    <name type="scientific">Aplosporella prunicola CBS 121167</name>
    <dbReference type="NCBI Taxonomy" id="1176127"/>
    <lineage>
        <taxon>Eukaryota</taxon>
        <taxon>Fungi</taxon>
        <taxon>Dikarya</taxon>
        <taxon>Ascomycota</taxon>
        <taxon>Pezizomycotina</taxon>
        <taxon>Dothideomycetes</taxon>
        <taxon>Dothideomycetes incertae sedis</taxon>
        <taxon>Botryosphaeriales</taxon>
        <taxon>Aplosporellaceae</taxon>
        <taxon>Aplosporella</taxon>
    </lineage>
</organism>
<feature type="signal peptide" evidence="1">
    <location>
        <begin position="1"/>
        <end position="16"/>
    </location>
</feature>
<name>A0A6A6BJP0_9PEZI</name>
<dbReference type="OrthoDB" id="5463544at2759"/>
<accession>A0A6A6BJP0</accession>
<dbReference type="Proteomes" id="UP000799438">
    <property type="component" value="Unassembled WGS sequence"/>
</dbReference>
<dbReference type="EMBL" id="ML995481">
    <property type="protein sequence ID" value="KAF2143545.1"/>
    <property type="molecule type" value="Genomic_DNA"/>
</dbReference>
<reference evidence="2" key="1">
    <citation type="journal article" date="2020" name="Stud. Mycol.">
        <title>101 Dothideomycetes genomes: a test case for predicting lifestyles and emergence of pathogens.</title>
        <authorList>
            <person name="Haridas S."/>
            <person name="Albert R."/>
            <person name="Binder M."/>
            <person name="Bloem J."/>
            <person name="Labutti K."/>
            <person name="Salamov A."/>
            <person name="Andreopoulos B."/>
            <person name="Baker S."/>
            <person name="Barry K."/>
            <person name="Bills G."/>
            <person name="Bluhm B."/>
            <person name="Cannon C."/>
            <person name="Castanera R."/>
            <person name="Culley D."/>
            <person name="Daum C."/>
            <person name="Ezra D."/>
            <person name="Gonzalez J."/>
            <person name="Henrissat B."/>
            <person name="Kuo A."/>
            <person name="Liang C."/>
            <person name="Lipzen A."/>
            <person name="Lutzoni F."/>
            <person name="Magnuson J."/>
            <person name="Mondo S."/>
            <person name="Nolan M."/>
            <person name="Ohm R."/>
            <person name="Pangilinan J."/>
            <person name="Park H.-J."/>
            <person name="Ramirez L."/>
            <person name="Alfaro M."/>
            <person name="Sun H."/>
            <person name="Tritt A."/>
            <person name="Yoshinaga Y."/>
            <person name="Zwiers L.-H."/>
            <person name="Turgeon B."/>
            <person name="Goodwin S."/>
            <person name="Spatafora J."/>
            <person name="Crous P."/>
            <person name="Grigoriev I."/>
        </authorList>
    </citation>
    <scope>NUCLEOTIDE SEQUENCE</scope>
    <source>
        <strain evidence="2">CBS 121167</strain>
    </source>
</reference>
<sequence length="138" mass="14578">MRAFAIISSIVAVATAAAINSPDQGMGYWTVSNLGLNIPPSASHRVFNFDVQYSKDSEATHCTLDNNKDPLNKAQCGNSAVSFEIGEDERSISLKQTVGEATYVMGNSAFDLDCKTTTVGSNTCSSKTFTVPVTSAVA</sequence>
<protein>
    <recommendedName>
        <fullName evidence="4">AA1-like domain-containing protein</fullName>
    </recommendedName>
</protein>
<dbReference type="Gene3D" id="2.40.350.20">
    <property type="match status" value="1"/>
</dbReference>
<evidence type="ECO:0000256" key="1">
    <source>
        <dbReference type="SAM" id="SignalP"/>
    </source>
</evidence>
<feature type="chain" id="PRO_5025466888" description="AA1-like domain-containing protein" evidence="1">
    <location>
        <begin position="17"/>
        <end position="138"/>
    </location>
</feature>